<dbReference type="SMART" id="SM00727">
    <property type="entry name" value="STI1"/>
    <property type="match status" value="1"/>
</dbReference>
<feature type="chain" id="PRO_5035460884" description="STI1 domain-containing protein" evidence="3">
    <location>
        <begin position="24"/>
        <end position="355"/>
    </location>
</feature>
<dbReference type="AlphaFoldDB" id="A0A8J9XDI7"/>
<evidence type="ECO:0000256" key="2">
    <source>
        <dbReference type="SAM" id="MobiDB-lite"/>
    </source>
</evidence>
<gene>
    <name evidence="5" type="ORF">PTTT1_LOCUS54573</name>
</gene>
<sequence length="355" mass="37342">MIIRRKSLAKAVFLLMVSRETHAFTPSRLVRAGLSSPGALVSHLSSRNGARFPQSRLFASTTGTLPDVEGMRAGEIKKELESYGISTITFLEKSELVDALKDARDKGLSPKNPATPSSNTASSTSSGNGSSSSSTSVAEDTRPRQERLVEEIQKCETMKAGELKKELEERGISTKSFFEKSEFVKALAEARVDGVEKKSVDSEGYAEYAEVEVLTDESSGPRQGKSQIQPPSPGGGNPFGGAGSGSSGNPFGGSMGGMGGIGDMLKNMGMGGSAAGANPFGGMGGMSGMGGMGDVMGKAQQMMSNPKVRELMAKAQSNPSIMKKMQECMSNPAALAKYQNDPEVAELIKELKTLM</sequence>
<dbReference type="InterPro" id="IPR006636">
    <property type="entry name" value="STI1_HS-bd"/>
</dbReference>
<keyword evidence="1" id="KW-0677">Repeat</keyword>
<keyword evidence="3" id="KW-0732">Signal</keyword>
<dbReference type="Proteomes" id="UP000836788">
    <property type="component" value="Chromosome 9"/>
</dbReference>
<reference evidence="5" key="1">
    <citation type="submission" date="2022-02" db="EMBL/GenBank/DDBJ databases">
        <authorList>
            <person name="Giguere J D."/>
        </authorList>
    </citation>
    <scope>NUCLEOTIDE SEQUENCE</scope>
    <source>
        <strain evidence="5">CCAP 1055/1</strain>
    </source>
</reference>
<name>A0A8J9XDI7_PHATR</name>
<dbReference type="Pfam" id="PF17830">
    <property type="entry name" value="STI1-HOP_DP"/>
    <property type="match status" value="1"/>
</dbReference>
<dbReference type="EMBL" id="OU594950">
    <property type="protein sequence ID" value="CAG9294403.1"/>
    <property type="molecule type" value="Genomic_DNA"/>
</dbReference>
<dbReference type="InterPro" id="IPR041243">
    <property type="entry name" value="STI1/HOP_DP"/>
</dbReference>
<organism evidence="5">
    <name type="scientific">Phaeodactylum tricornutum</name>
    <name type="common">Diatom</name>
    <dbReference type="NCBI Taxonomy" id="2850"/>
    <lineage>
        <taxon>Eukaryota</taxon>
        <taxon>Sar</taxon>
        <taxon>Stramenopiles</taxon>
        <taxon>Ochrophyta</taxon>
        <taxon>Bacillariophyta</taxon>
        <taxon>Bacillariophyceae</taxon>
        <taxon>Bacillariophycidae</taxon>
        <taxon>Naviculales</taxon>
        <taxon>Phaeodactylaceae</taxon>
        <taxon>Phaeodactylum</taxon>
    </lineage>
</organism>
<feature type="compositionally biased region" description="Low complexity" evidence="2">
    <location>
        <begin position="114"/>
        <end position="136"/>
    </location>
</feature>
<proteinExistence type="predicted"/>
<evidence type="ECO:0000313" key="5">
    <source>
        <dbReference type="EMBL" id="CAG9294403.1"/>
    </source>
</evidence>
<feature type="region of interest" description="Disordered" evidence="2">
    <location>
        <begin position="213"/>
        <end position="255"/>
    </location>
</feature>
<feature type="signal peptide" evidence="3">
    <location>
        <begin position="1"/>
        <end position="23"/>
    </location>
</feature>
<accession>A0A8J9XDI7</accession>
<evidence type="ECO:0000259" key="4">
    <source>
        <dbReference type="SMART" id="SM00727"/>
    </source>
</evidence>
<evidence type="ECO:0000256" key="1">
    <source>
        <dbReference type="ARBA" id="ARBA00022737"/>
    </source>
</evidence>
<feature type="compositionally biased region" description="Polar residues" evidence="2">
    <location>
        <begin position="216"/>
        <end position="229"/>
    </location>
</feature>
<feature type="compositionally biased region" description="Gly residues" evidence="2">
    <location>
        <begin position="234"/>
        <end position="255"/>
    </location>
</feature>
<feature type="region of interest" description="Disordered" evidence="2">
    <location>
        <begin position="105"/>
        <end position="146"/>
    </location>
</feature>
<evidence type="ECO:0000256" key="3">
    <source>
        <dbReference type="SAM" id="SignalP"/>
    </source>
</evidence>
<protein>
    <recommendedName>
        <fullName evidence="4">STI1 domain-containing protein</fullName>
    </recommendedName>
</protein>
<feature type="domain" description="STI1" evidence="4">
    <location>
        <begin position="296"/>
        <end position="338"/>
    </location>
</feature>
<dbReference type="Gene3D" id="1.10.260.100">
    <property type="match status" value="1"/>
</dbReference>